<protein>
    <submittedName>
        <fullName evidence="2">Uncharacterized protein LOC109021412</fullName>
    </submittedName>
</protein>
<dbReference type="Proteomes" id="UP000235220">
    <property type="component" value="Chromosome 7"/>
</dbReference>
<reference evidence="2" key="1">
    <citation type="submission" date="2025-08" db="UniProtKB">
        <authorList>
            <consortium name="RefSeq"/>
        </authorList>
    </citation>
    <scope>IDENTIFICATION</scope>
    <source>
        <tissue evidence="2">Leaves</tissue>
    </source>
</reference>
<evidence type="ECO:0000313" key="1">
    <source>
        <dbReference type="Proteomes" id="UP000235220"/>
    </source>
</evidence>
<dbReference type="PANTHER" id="PTHR33116:SF78">
    <property type="entry name" value="OS12G0587133 PROTEIN"/>
    <property type="match status" value="1"/>
</dbReference>
<dbReference type="AlphaFoldDB" id="A0A2I4HTU8"/>
<dbReference type="KEGG" id="jre:109021412"/>
<dbReference type="Gramene" id="Jr07_26510_p1">
    <property type="protein sequence ID" value="cds.Jr07_26510_p1"/>
    <property type="gene ID" value="Jr07_26510"/>
</dbReference>
<dbReference type="OrthoDB" id="1932527at2759"/>
<proteinExistence type="predicted"/>
<keyword evidence="1" id="KW-1185">Reference proteome</keyword>
<dbReference type="RefSeq" id="XP_018859574.1">
    <property type="nucleotide sequence ID" value="XM_019004029.1"/>
</dbReference>
<dbReference type="PANTHER" id="PTHR33116">
    <property type="entry name" value="REVERSE TRANSCRIPTASE ZINC-BINDING DOMAIN-CONTAINING PROTEIN-RELATED-RELATED"/>
    <property type="match status" value="1"/>
</dbReference>
<dbReference type="GeneID" id="109021412"/>
<accession>A0A2I4HTU8</accession>
<gene>
    <name evidence="2" type="primary">LOC109021412</name>
</gene>
<sequence length="270" mass="30102">MDVLSRMLEGVVDRGFISSFSVGGSSHGSISVTHLLFADDMLIFCDPDPDQIRSLRALLCFEAVSGLIMNLSQSEIVPVGLVNNLSEVAAILGCKVSSLPMKYLRLPLEAPHKSKAMWDGIVEKIECKLADLRWGGIASDKDASVADNMSTFADSLHLSVNFSRVVHDWEVDDIAEFYNVLYTLKVQGREDRLLWTCTGNKTFSVRLYYKILTVHPSNAFPWLDWLANGLLKAFIGELKRLELQVDDRFLVLHIAEKNKRALSQISLGGK</sequence>
<organism evidence="1 2">
    <name type="scientific">Juglans regia</name>
    <name type="common">English walnut</name>
    <dbReference type="NCBI Taxonomy" id="51240"/>
    <lineage>
        <taxon>Eukaryota</taxon>
        <taxon>Viridiplantae</taxon>
        <taxon>Streptophyta</taxon>
        <taxon>Embryophyta</taxon>
        <taxon>Tracheophyta</taxon>
        <taxon>Spermatophyta</taxon>
        <taxon>Magnoliopsida</taxon>
        <taxon>eudicotyledons</taxon>
        <taxon>Gunneridae</taxon>
        <taxon>Pentapetalae</taxon>
        <taxon>rosids</taxon>
        <taxon>fabids</taxon>
        <taxon>Fagales</taxon>
        <taxon>Juglandaceae</taxon>
        <taxon>Juglans</taxon>
    </lineage>
</organism>
<evidence type="ECO:0000313" key="2">
    <source>
        <dbReference type="RefSeq" id="XP_018859574.1"/>
    </source>
</evidence>
<name>A0A2I4HTU8_JUGRE</name>